<dbReference type="RefSeq" id="WP_012725730.1">
    <property type="nucleotide sequence ID" value="NC_012669.1"/>
</dbReference>
<dbReference type="HOGENOM" id="CLU_051796_0_0_11"/>
<dbReference type="KEGG" id="bcv:Bcav_0689"/>
<dbReference type="EMBL" id="CP001618">
    <property type="protein sequence ID" value="ACQ78950.1"/>
    <property type="molecule type" value="Genomic_DNA"/>
</dbReference>
<dbReference type="AlphaFoldDB" id="C5BYJ2"/>
<sequence length="361" mass="39686">MTRPRAIRPAPLNRLGDAVATIRDAQHLARFSADSLPDPPPEGRWGSDVLGPDYEARTLPLGEDAEGDVVTTLVRYRPEGRRPVRRPAFAVLYVHGWTDYFLHTELGPMWAGLGGALYAVDLRKYGRSLRVHQTPGYTADLATYDDDLAAAIDAVADDVGALPLVIMAHSTGGLTVPLWAHRHPGRLAALVLVSPWLELQGSQLMRTLSGPVIREIARAQPLRPLPTVDPGFYHRTISADQDGEWPLVEAWRPEHGFPVRYGWLSAILAGHAQVAAGLRIDAPILLLRSARSFIAPVWDEEMRRSDVVLEVDVIAERALRLGPLVTVATIEDALHDVVLSPRPVRDAAYAVVGRWATAYIR</sequence>
<keyword evidence="2" id="KW-0378">Hydrolase</keyword>
<accession>C5BYJ2</accession>
<dbReference type="eggNOG" id="COG2267">
    <property type="taxonomic scope" value="Bacteria"/>
</dbReference>
<dbReference type="InterPro" id="IPR029058">
    <property type="entry name" value="AB_hydrolase_fold"/>
</dbReference>
<dbReference type="STRING" id="471853.Bcav_0689"/>
<gene>
    <name evidence="2" type="ordered locus">Bcav_0689</name>
</gene>
<dbReference type="SUPFAM" id="SSF53474">
    <property type="entry name" value="alpha/beta-Hydrolases"/>
    <property type="match status" value="1"/>
</dbReference>
<keyword evidence="3" id="KW-1185">Reference proteome</keyword>
<dbReference type="OrthoDB" id="9801217at2"/>
<evidence type="ECO:0000259" key="1">
    <source>
        <dbReference type="Pfam" id="PF12146"/>
    </source>
</evidence>
<dbReference type="GO" id="GO:0016787">
    <property type="term" value="F:hydrolase activity"/>
    <property type="evidence" value="ECO:0007669"/>
    <property type="project" value="UniProtKB-KW"/>
</dbReference>
<dbReference type="InterPro" id="IPR022742">
    <property type="entry name" value="Hydrolase_4"/>
</dbReference>
<organism evidence="2 3">
    <name type="scientific">Beutenbergia cavernae (strain ATCC BAA-8 / DSM 12333 / CCUG 43141 / JCM 11478 / NBRC 16432 / NCIMB 13614 / HKI 0122)</name>
    <dbReference type="NCBI Taxonomy" id="471853"/>
    <lineage>
        <taxon>Bacteria</taxon>
        <taxon>Bacillati</taxon>
        <taxon>Actinomycetota</taxon>
        <taxon>Actinomycetes</taxon>
        <taxon>Micrococcales</taxon>
        <taxon>Beutenbergiaceae</taxon>
        <taxon>Beutenbergia</taxon>
    </lineage>
</organism>
<dbReference type="ESTHER" id="beuc1-c5byj2">
    <property type="family name" value="Monoglyceridelipase_lysophospholip"/>
</dbReference>
<feature type="domain" description="Serine aminopeptidase S33" evidence="1">
    <location>
        <begin position="88"/>
        <end position="207"/>
    </location>
</feature>
<dbReference type="Pfam" id="PF12146">
    <property type="entry name" value="Hydrolase_4"/>
    <property type="match status" value="1"/>
</dbReference>
<evidence type="ECO:0000313" key="2">
    <source>
        <dbReference type="EMBL" id="ACQ78950.1"/>
    </source>
</evidence>
<reference evidence="2" key="1">
    <citation type="journal article" date="2009" name="Stand. Genomic Sci.">
        <title>Complete genome sequence of Beutenbergia cavernae type strain (HKI 0122).</title>
        <authorList>
            <person name="Land M."/>
            <person name="Pukall R."/>
            <person name="Abt B."/>
            <person name="Goker M."/>
            <person name="Rohde M."/>
            <person name="Glavina Del Rio T."/>
            <person name="Tice H."/>
            <person name="Copeland A."/>
            <person name="Cheng J.F."/>
            <person name="Lucas S."/>
            <person name="Chen F."/>
            <person name="Nolan M."/>
            <person name="Bruce D."/>
            <person name="Goodwin L."/>
            <person name="Pitluck S."/>
            <person name="Ivanova N."/>
            <person name="Mavromatis K."/>
            <person name="Ovchinnikova G."/>
            <person name="Pati A."/>
            <person name="Chen A."/>
            <person name="Palaniappan K."/>
            <person name="Hauser L."/>
            <person name="Chang Y.J."/>
            <person name="Jefferies C.C."/>
            <person name="Saunders E."/>
            <person name="Brettin T."/>
            <person name="Detter J.C."/>
            <person name="Han C."/>
            <person name="Chain P."/>
            <person name="Bristow J."/>
            <person name="Eisen J.A."/>
            <person name="Markowitz V."/>
            <person name="Hugenholtz P."/>
            <person name="Kyrpides N.C."/>
            <person name="Klenk H.P."/>
            <person name="Lapidus A."/>
        </authorList>
    </citation>
    <scope>NUCLEOTIDE SEQUENCE [LARGE SCALE GENOMIC DNA]</scope>
    <source>
        <strain evidence="2">DSM 12333</strain>
    </source>
</reference>
<protein>
    <submittedName>
        <fullName evidence="2">Hydrolase alpha/beta fold family protein</fullName>
    </submittedName>
</protein>
<dbReference type="Gene3D" id="3.40.50.1820">
    <property type="entry name" value="alpha/beta hydrolase"/>
    <property type="match status" value="1"/>
</dbReference>
<name>C5BYJ2_BEUC1</name>
<dbReference type="Proteomes" id="UP000007962">
    <property type="component" value="Chromosome"/>
</dbReference>
<evidence type="ECO:0000313" key="3">
    <source>
        <dbReference type="Proteomes" id="UP000007962"/>
    </source>
</evidence>
<proteinExistence type="predicted"/>